<dbReference type="InterPro" id="IPR017946">
    <property type="entry name" value="PLC-like_Pdiesterase_TIM-brl"/>
</dbReference>
<dbReference type="PROSITE" id="PS51704">
    <property type="entry name" value="GP_PDE"/>
    <property type="match status" value="1"/>
</dbReference>
<comment type="caution">
    <text evidence="2">The sequence shown here is derived from an EMBL/GenBank/DDBJ whole genome shotgun (WGS) entry which is preliminary data.</text>
</comment>
<dbReference type="InterPro" id="IPR030395">
    <property type="entry name" value="GP_PDE_dom"/>
</dbReference>
<keyword evidence="3" id="KW-1185">Reference proteome</keyword>
<reference evidence="2 3" key="1">
    <citation type="submission" date="2014-11" db="EMBL/GenBank/DDBJ databases">
        <title>Genome sequence of Microbacterium mangrovi MUSC 115(T).</title>
        <authorList>
            <person name="Lee L.-H."/>
        </authorList>
    </citation>
    <scope>NUCLEOTIDE SEQUENCE [LARGE SCALE GENOMIC DNA]</scope>
    <source>
        <strain evidence="2 3">MUSC 115</strain>
    </source>
</reference>
<dbReference type="EMBL" id="JTDK01000010">
    <property type="protein sequence ID" value="KHK97303.1"/>
    <property type="molecule type" value="Genomic_DNA"/>
</dbReference>
<feature type="domain" description="GP-PDE" evidence="1">
    <location>
        <begin position="11"/>
        <end position="259"/>
    </location>
</feature>
<dbReference type="GO" id="GO:0008081">
    <property type="term" value="F:phosphoric diester hydrolase activity"/>
    <property type="evidence" value="ECO:0007669"/>
    <property type="project" value="InterPro"/>
</dbReference>
<dbReference type="Pfam" id="PF03009">
    <property type="entry name" value="GDPD"/>
    <property type="match status" value="1"/>
</dbReference>
<protein>
    <submittedName>
        <fullName evidence="2">Glycerophosphodiester phosphodiesterase</fullName>
    </submittedName>
</protein>
<accession>A0A0B2A6G4</accession>
<organism evidence="2 3">
    <name type="scientific">Microbacterium mangrovi</name>
    <dbReference type="NCBI Taxonomy" id="1348253"/>
    <lineage>
        <taxon>Bacteria</taxon>
        <taxon>Bacillati</taxon>
        <taxon>Actinomycetota</taxon>
        <taxon>Actinomycetes</taxon>
        <taxon>Micrococcales</taxon>
        <taxon>Microbacteriaceae</taxon>
        <taxon>Microbacterium</taxon>
    </lineage>
</organism>
<dbReference type="PANTHER" id="PTHR43805">
    <property type="entry name" value="GLYCEROPHOSPHORYL DIESTER PHOSPHODIESTERASE"/>
    <property type="match status" value="1"/>
</dbReference>
<dbReference type="AlphaFoldDB" id="A0A0B2A6G4"/>
<evidence type="ECO:0000313" key="2">
    <source>
        <dbReference type="EMBL" id="KHK97303.1"/>
    </source>
</evidence>
<dbReference type="Gene3D" id="3.20.20.190">
    <property type="entry name" value="Phosphatidylinositol (PI) phosphodiesterase"/>
    <property type="match status" value="1"/>
</dbReference>
<dbReference type="OrthoDB" id="5241788at2"/>
<dbReference type="SUPFAM" id="SSF51695">
    <property type="entry name" value="PLC-like phosphodiesterases"/>
    <property type="match status" value="1"/>
</dbReference>
<proteinExistence type="predicted"/>
<dbReference type="STRING" id="1348253.LK09_10825"/>
<dbReference type="RefSeq" id="WP_039399189.1">
    <property type="nucleotide sequence ID" value="NZ_JTDK01000010.1"/>
</dbReference>
<evidence type="ECO:0000259" key="1">
    <source>
        <dbReference type="PROSITE" id="PS51704"/>
    </source>
</evidence>
<sequence length="267" mass="28738">MTHPWFAPPRPRVLAHRGLVTAAAAADRVAENSFLAVAAAHAEGIAYVESDCHLTADGVVVLWHDADLRRITGDARTVADCTVADLERLMAERGGLITLAQALDTFPTLRFNLDVKADAAAEPTGRLVARHADRVLLTSFSDERRHAALTAAYTRGGHPATSAGTATVARAVAAVASRSRTLLARALRGIDAVQVPERQSRIRIVTPRFVAACHDVGVEVHVWTVNAPRDMQRLLNLDGHGLRVDGLVTDRADVAARVVRALRDTRN</sequence>
<dbReference type="GO" id="GO:0006629">
    <property type="term" value="P:lipid metabolic process"/>
    <property type="evidence" value="ECO:0007669"/>
    <property type="project" value="InterPro"/>
</dbReference>
<evidence type="ECO:0000313" key="3">
    <source>
        <dbReference type="Proteomes" id="UP000031030"/>
    </source>
</evidence>
<dbReference type="Proteomes" id="UP000031030">
    <property type="component" value="Unassembled WGS sequence"/>
</dbReference>
<gene>
    <name evidence="2" type="ORF">LK09_10825</name>
</gene>
<dbReference type="PANTHER" id="PTHR43805:SF1">
    <property type="entry name" value="GP-PDE DOMAIN-CONTAINING PROTEIN"/>
    <property type="match status" value="1"/>
</dbReference>
<name>A0A0B2A6G4_9MICO</name>